<comment type="caution">
    <text evidence="1">The sequence shown here is derived from an EMBL/GenBank/DDBJ whole genome shotgun (WGS) entry which is preliminary data.</text>
</comment>
<evidence type="ECO:0000313" key="1">
    <source>
        <dbReference type="EMBL" id="OMO73785.1"/>
    </source>
</evidence>
<accession>A0A1R3HTR1</accession>
<name>A0A1R3HTR1_9ROSI</name>
<organism evidence="1 2">
    <name type="scientific">Corchorus olitorius</name>
    <dbReference type="NCBI Taxonomy" id="93759"/>
    <lineage>
        <taxon>Eukaryota</taxon>
        <taxon>Viridiplantae</taxon>
        <taxon>Streptophyta</taxon>
        <taxon>Embryophyta</taxon>
        <taxon>Tracheophyta</taxon>
        <taxon>Spermatophyta</taxon>
        <taxon>Magnoliopsida</taxon>
        <taxon>eudicotyledons</taxon>
        <taxon>Gunneridae</taxon>
        <taxon>Pentapetalae</taxon>
        <taxon>rosids</taxon>
        <taxon>malvids</taxon>
        <taxon>Malvales</taxon>
        <taxon>Malvaceae</taxon>
        <taxon>Grewioideae</taxon>
        <taxon>Apeibeae</taxon>
        <taxon>Corchorus</taxon>
    </lineage>
</organism>
<protein>
    <submittedName>
        <fullName evidence="1">Uncharacterized protein</fullName>
    </submittedName>
</protein>
<reference evidence="2" key="1">
    <citation type="submission" date="2013-09" db="EMBL/GenBank/DDBJ databases">
        <title>Corchorus olitorius genome sequencing.</title>
        <authorList>
            <person name="Alam M."/>
            <person name="Haque M.S."/>
            <person name="Islam M.S."/>
            <person name="Emdad E.M."/>
            <person name="Islam M.M."/>
            <person name="Ahmed B."/>
            <person name="Halim A."/>
            <person name="Hossen Q.M.M."/>
            <person name="Hossain M.Z."/>
            <person name="Ahmed R."/>
            <person name="Khan M.M."/>
            <person name="Islam R."/>
            <person name="Rashid M.M."/>
            <person name="Khan S.A."/>
            <person name="Rahman M.S."/>
            <person name="Alam M."/>
            <person name="Yahiya A.S."/>
            <person name="Khan M.S."/>
            <person name="Azam M.S."/>
            <person name="Haque T."/>
            <person name="Lashkar M.Z.H."/>
            <person name="Akhand A.I."/>
            <person name="Morshed G."/>
            <person name="Roy S."/>
            <person name="Uddin K.S."/>
            <person name="Rabeya T."/>
            <person name="Hossain A.S."/>
            <person name="Chowdhury A."/>
            <person name="Snigdha A.R."/>
            <person name="Mortoza M.S."/>
            <person name="Matin S.A."/>
            <person name="Hoque S.M.E."/>
            <person name="Islam M.K."/>
            <person name="Roy D.K."/>
            <person name="Haider R."/>
            <person name="Moosa M.M."/>
            <person name="Elias S.M."/>
            <person name="Hasan A.M."/>
            <person name="Jahan S."/>
            <person name="Shafiuddin M."/>
            <person name="Mahmood N."/>
            <person name="Shommy N.S."/>
        </authorList>
    </citation>
    <scope>NUCLEOTIDE SEQUENCE [LARGE SCALE GENOMIC DNA]</scope>
    <source>
        <strain evidence="2">cv. O-4</strain>
    </source>
</reference>
<dbReference type="AlphaFoldDB" id="A0A1R3HTR1"/>
<dbReference type="EMBL" id="AWUE01019393">
    <property type="protein sequence ID" value="OMO73785.1"/>
    <property type="molecule type" value="Genomic_DNA"/>
</dbReference>
<dbReference type="Proteomes" id="UP000187203">
    <property type="component" value="Unassembled WGS sequence"/>
</dbReference>
<proteinExistence type="predicted"/>
<sequence length="33" mass="3717">MAEPKARSLASDVKQIKLIYQAGGRRPENEECQ</sequence>
<evidence type="ECO:0000313" key="2">
    <source>
        <dbReference type="Proteomes" id="UP000187203"/>
    </source>
</evidence>
<keyword evidence="2" id="KW-1185">Reference proteome</keyword>
<gene>
    <name evidence="1" type="ORF">COLO4_26858</name>
</gene>